<evidence type="ECO:0000259" key="8">
    <source>
        <dbReference type="Pfam" id="PF08621"/>
    </source>
</evidence>
<feature type="coiled-coil region" evidence="5">
    <location>
        <begin position="212"/>
        <end position="262"/>
    </location>
</feature>
<dbReference type="InterPro" id="IPR039913">
    <property type="entry name" value="RPAP1/Rba50"/>
</dbReference>
<comment type="caution">
    <text evidence="10">The sequence shown here is derived from an EMBL/GenBank/DDBJ whole genome shotgun (WGS) entry which is preliminary data.</text>
</comment>
<dbReference type="EMBL" id="QOIP01000008">
    <property type="protein sequence ID" value="RLU19890.1"/>
    <property type="molecule type" value="Genomic_DNA"/>
</dbReference>
<accession>A0A3L8DHG6</accession>
<dbReference type="PANTHER" id="PTHR21483:SF18">
    <property type="entry name" value="RNA POLYMERASE II-ASSOCIATED PROTEIN 1"/>
    <property type="match status" value="1"/>
</dbReference>
<keyword evidence="4" id="KW-0539">Nucleus</keyword>
<dbReference type="InterPro" id="IPR013930">
    <property type="entry name" value="RPAP1_N"/>
</dbReference>
<reference evidence="10" key="1">
    <citation type="journal article" date="2018" name="Genome Res.">
        <title>The genomic architecture and molecular evolution of ant odorant receptors.</title>
        <authorList>
            <person name="McKenzie S.K."/>
            <person name="Kronauer D.J.C."/>
        </authorList>
    </citation>
    <scope>NUCLEOTIDE SEQUENCE [LARGE SCALE GENOMIC DNA]</scope>
    <source>
        <strain evidence="10">Clonal line C1</strain>
    </source>
</reference>
<dbReference type="Proteomes" id="UP000279307">
    <property type="component" value="Chromosome 8"/>
</dbReference>
<evidence type="ECO:0008006" key="11">
    <source>
        <dbReference type="Google" id="ProtNLM"/>
    </source>
</evidence>
<evidence type="ECO:0000256" key="5">
    <source>
        <dbReference type="SAM" id="Coils"/>
    </source>
</evidence>
<evidence type="ECO:0000259" key="7">
    <source>
        <dbReference type="Pfam" id="PF08620"/>
    </source>
</evidence>
<evidence type="ECO:0000313" key="10">
    <source>
        <dbReference type="EMBL" id="RLU19890.1"/>
    </source>
</evidence>
<dbReference type="Pfam" id="PF08621">
    <property type="entry name" value="RPAP1_N"/>
    <property type="match status" value="1"/>
</dbReference>
<evidence type="ECO:0000256" key="4">
    <source>
        <dbReference type="ARBA" id="ARBA00023242"/>
    </source>
</evidence>
<evidence type="ECO:0000256" key="6">
    <source>
        <dbReference type="SAM" id="MobiDB-lite"/>
    </source>
</evidence>
<evidence type="ECO:0000256" key="1">
    <source>
        <dbReference type="ARBA" id="ARBA00004123"/>
    </source>
</evidence>
<keyword evidence="3" id="KW-0804">Transcription</keyword>
<feature type="domain" description="RPAP1 C-terminal" evidence="7">
    <location>
        <begin position="377"/>
        <end position="442"/>
    </location>
</feature>
<dbReference type="GO" id="GO:0006366">
    <property type="term" value="P:transcription by RNA polymerase II"/>
    <property type="evidence" value="ECO:0007669"/>
    <property type="project" value="InterPro"/>
</dbReference>
<dbReference type="Pfam" id="PF08620">
    <property type="entry name" value="RPAP1_C"/>
    <property type="match status" value="1"/>
</dbReference>
<feature type="region of interest" description="Disordered" evidence="6">
    <location>
        <begin position="33"/>
        <end position="70"/>
    </location>
</feature>
<keyword evidence="5" id="KW-0175">Coiled coil</keyword>
<feature type="domain" description="RPAP1/MINIYO-like TPR repeats" evidence="9">
    <location>
        <begin position="1014"/>
        <end position="1220"/>
    </location>
</feature>
<dbReference type="AlphaFoldDB" id="A0A3L8DHG6"/>
<feature type="domain" description="RPAP1 N-terminal" evidence="8">
    <location>
        <begin position="209"/>
        <end position="251"/>
    </location>
</feature>
<evidence type="ECO:0000259" key="9">
    <source>
        <dbReference type="Pfam" id="PF25766"/>
    </source>
</evidence>
<dbReference type="InterPro" id="IPR057989">
    <property type="entry name" value="TPR_RPAP1/MINIYO-like"/>
</dbReference>
<name>A0A3L8DHG6_OOCBI</name>
<proteinExistence type="inferred from homology"/>
<comment type="subcellular location">
    <subcellularLocation>
        <location evidence="1">Nucleus</location>
    </subcellularLocation>
</comment>
<feature type="region of interest" description="Disordered" evidence="6">
    <location>
        <begin position="314"/>
        <end position="351"/>
    </location>
</feature>
<dbReference type="InterPro" id="IPR013929">
    <property type="entry name" value="RPAP1_C"/>
</dbReference>
<dbReference type="OrthoDB" id="348201at2759"/>
<organism evidence="10">
    <name type="scientific">Ooceraea biroi</name>
    <name type="common">Clonal raider ant</name>
    <name type="synonym">Cerapachys biroi</name>
    <dbReference type="NCBI Taxonomy" id="2015173"/>
    <lineage>
        <taxon>Eukaryota</taxon>
        <taxon>Metazoa</taxon>
        <taxon>Ecdysozoa</taxon>
        <taxon>Arthropoda</taxon>
        <taxon>Hexapoda</taxon>
        <taxon>Insecta</taxon>
        <taxon>Pterygota</taxon>
        <taxon>Neoptera</taxon>
        <taxon>Endopterygota</taxon>
        <taxon>Hymenoptera</taxon>
        <taxon>Apocrita</taxon>
        <taxon>Aculeata</taxon>
        <taxon>Formicoidea</taxon>
        <taxon>Formicidae</taxon>
        <taxon>Dorylinae</taxon>
        <taxon>Ooceraea</taxon>
    </lineage>
</organism>
<protein>
    <recommendedName>
        <fullName evidence="11">RNA polymerase II-associated protein</fullName>
    </recommendedName>
</protein>
<evidence type="ECO:0000256" key="2">
    <source>
        <dbReference type="ARBA" id="ARBA00009953"/>
    </source>
</evidence>
<feature type="compositionally biased region" description="Basic and acidic residues" evidence="6">
    <location>
        <begin position="1"/>
        <end position="13"/>
    </location>
</feature>
<feature type="compositionally biased region" description="Basic and acidic residues" evidence="6">
    <location>
        <begin position="314"/>
        <end position="324"/>
    </location>
</feature>
<sequence length="1248" mass="141884">MANEFADLKRPEAGEEDEEELLRQQEEFLKLKQKPSAKIYPRDSANVQRKAPTLDKPRSQFSMTRTKRDKTGIVASQSSGQVINPIVKERIEETSRKKVVDYTKLSNLPEAIPKAVLGDIVEKKYSVEEMKNWNSNVRYYETGFPPIISIDDEAILTQKRSNDMPSIQYEHMLRLQSSKNSPMEIQGNSSSSCTREEEANVIENQMATDIHKENLEKLAKMSEREILEEKRILEETLDPKLIEFLKNKKKKLRKRSAERSNDVSIVSEVTMDAEVSDNKEINLETDAASILTAEEATADMHVSSNKKIKLSLNDHDDTSIDSRNDQLNIPNSPKKILDESKQKGWLHMDAPEPEKLKWMEDLPEEKRNEPTPNADYNARFDFNGLLLPYKDESLIDRGLYHHGEEPERPGYSLQELLHLSRSATQQQRCTALITMANIMEKTRKGWYDEALNPSPLIALGQINILLLLRFSLDDSSVAVVTSALQALRAFLVSEVDEVCLDRLHEFEGYAQPTLMPQLEEKDTSDLKDHQLAQLDAVATLLRSDVLLRIRYILSEMHPPPIGVTCALEILIRLARHSHTTSLNISCTPLLLDTIVHNFMPLSIDQLAMKDAINNVYGIPVITAVRLCRVLVMYGKEPVAEKLNNFKVIHAILTYISSDTSRKDSISLSIESLRLWQSLLYYDVGLDSIAGARLTLISQLQLLLSNHDIENASELECEYATTLIVVASRENTLRSNISTLLAKWSTQLSSLSNIKWGVMKLIATTLSVVDEISAFKTTWLSNQLIFSTLRSTSNLLSDSNLATKREPSCLPNLAALMENEELQPILSVNSCTPFLATVMEMFCKHSRTAEIRSILEHSSFHKYIQNLEAADWSLERSWYSRMELRLLTVLVKAASVLGNRINNQTAHIIWKITIKLISALPADSTDHVRELFQIALSKEKISLEIITSDLAELDLASAVDQVKTGLSANVASLYAKYIVRNGDWSQAAMPRDWLFLPLVKAYEINMQKMDNRVHEVQNTKCERSIKLREDKDSILAVLSLALILPELMERLPPSLRFSRLILVYLCDAVYLDEDVSALLPKVISNLLRRHHAELNFSAEVPGLSSFTDLFTALCEEFCASSYGNDHFAMTLLVFLAQRHDVHYRRLLWSEHAGALRYLRLPRGKLVLPLREYLYPEEENTSLIESYITALVRGTVKETWCSIPYLIALHHSAMFLRRSNKVAAKMRAQVEKLRDKDLANRLLHYEPPQL</sequence>
<dbReference type="PANTHER" id="PTHR21483">
    <property type="entry name" value="RNA POLYMERASE II-ASSOCIATED PROTEIN 1"/>
    <property type="match status" value="1"/>
</dbReference>
<comment type="similarity">
    <text evidence="2">Belongs to the RPAP1 family.</text>
</comment>
<evidence type="ECO:0000256" key="3">
    <source>
        <dbReference type="ARBA" id="ARBA00023163"/>
    </source>
</evidence>
<dbReference type="Pfam" id="PF25766">
    <property type="entry name" value="TPR_RPAP1"/>
    <property type="match status" value="1"/>
</dbReference>
<feature type="region of interest" description="Disordered" evidence="6">
    <location>
        <begin position="1"/>
        <end position="21"/>
    </location>
</feature>
<reference evidence="10" key="2">
    <citation type="submission" date="2018-07" db="EMBL/GenBank/DDBJ databases">
        <authorList>
            <person name="Mckenzie S.K."/>
            <person name="Kronauer D.J.C."/>
        </authorList>
    </citation>
    <scope>NUCLEOTIDE SEQUENCE</scope>
    <source>
        <strain evidence="10">Clonal line C1</strain>
    </source>
</reference>
<gene>
    <name evidence="10" type="ORF">DMN91_008449</name>
</gene>